<dbReference type="EMBL" id="CAJVPU010025651">
    <property type="protein sequence ID" value="CAG8696965.1"/>
    <property type="molecule type" value="Genomic_DNA"/>
</dbReference>
<feature type="non-terminal residue" evidence="1">
    <location>
        <position position="1"/>
    </location>
</feature>
<evidence type="ECO:0000313" key="2">
    <source>
        <dbReference type="Proteomes" id="UP000789702"/>
    </source>
</evidence>
<sequence>LLLTPTEFSQSDNELPDYYELSDNYETTDDEHLNNESVVSQE</sequence>
<comment type="caution">
    <text evidence="1">The sequence shown here is derived from an EMBL/GenBank/DDBJ whole genome shotgun (WGS) entry which is preliminary data.</text>
</comment>
<evidence type="ECO:0000313" key="1">
    <source>
        <dbReference type="EMBL" id="CAG8696965.1"/>
    </source>
</evidence>
<organism evidence="1 2">
    <name type="scientific">Dentiscutata heterogama</name>
    <dbReference type="NCBI Taxonomy" id="1316150"/>
    <lineage>
        <taxon>Eukaryota</taxon>
        <taxon>Fungi</taxon>
        <taxon>Fungi incertae sedis</taxon>
        <taxon>Mucoromycota</taxon>
        <taxon>Glomeromycotina</taxon>
        <taxon>Glomeromycetes</taxon>
        <taxon>Diversisporales</taxon>
        <taxon>Gigasporaceae</taxon>
        <taxon>Dentiscutata</taxon>
    </lineage>
</organism>
<reference evidence="1" key="1">
    <citation type="submission" date="2021-06" db="EMBL/GenBank/DDBJ databases">
        <authorList>
            <person name="Kallberg Y."/>
            <person name="Tangrot J."/>
            <person name="Rosling A."/>
        </authorList>
    </citation>
    <scope>NUCLEOTIDE SEQUENCE</scope>
    <source>
        <strain evidence="1">IL203A</strain>
    </source>
</reference>
<accession>A0ACA9P9U6</accession>
<name>A0ACA9P9U6_9GLOM</name>
<keyword evidence="2" id="KW-1185">Reference proteome</keyword>
<dbReference type="Proteomes" id="UP000789702">
    <property type="component" value="Unassembled WGS sequence"/>
</dbReference>
<protein>
    <submittedName>
        <fullName evidence="1">13214_t:CDS:1</fullName>
    </submittedName>
</protein>
<proteinExistence type="predicted"/>
<gene>
    <name evidence="1" type="ORF">DHETER_LOCUS11558</name>
</gene>